<dbReference type="PANTHER" id="PTHR30509">
    <property type="entry name" value="P-HYDROXYBENZOIC ACID EFFLUX PUMP SUBUNIT-RELATED"/>
    <property type="match status" value="1"/>
</dbReference>
<comment type="subcellular location">
    <subcellularLocation>
        <location evidence="3">Cell membrane</location>
        <topology evidence="3">Multi-pass membrane protein</topology>
    </subcellularLocation>
    <subcellularLocation>
        <location evidence="2">Cytoplasm</location>
    </subcellularLocation>
</comment>
<keyword evidence="22" id="KW-1185">Reference proteome</keyword>
<evidence type="ECO:0000256" key="12">
    <source>
        <dbReference type="ARBA" id="ARBA00023027"/>
    </source>
</evidence>
<dbReference type="PANTHER" id="PTHR30509:SF9">
    <property type="entry name" value="MULTIDRUG RESISTANCE PROTEIN MDTO"/>
    <property type="match status" value="1"/>
</dbReference>
<keyword evidence="9 18" id="KW-0812">Transmembrane</keyword>
<feature type="transmembrane region" description="Helical" evidence="18">
    <location>
        <begin position="51"/>
        <end position="77"/>
    </location>
</feature>
<keyword evidence="11 18" id="KW-1133">Transmembrane helix</keyword>
<proteinExistence type="inferred from homology"/>
<evidence type="ECO:0000259" key="19">
    <source>
        <dbReference type="Pfam" id="PF13515"/>
    </source>
</evidence>
<feature type="region of interest" description="Disordered" evidence="17">
    <location>
        <begin position="825"/>
        <end position="844"/>
    </location>
</feature>
<evidence type="ECO:0000313" key="22">
    <source>
        <dbReference type="Proteomes" id="UP000290289"/>
    </source>
</evidence>
<evidence type="ECO:0000256" key="10">
    <source>
        <dbReference type="ARBA" id="ARBA00022793"/>
    </source>
</evidence>
<feature type="transmembrane region" description="Helical" evidence="18">
    <location>
        <begin position="457"/>
        <end position="476"/>
    </location>
</feature>
<evidence type="ECO:0000256" key="15">
    <source>
        <dbReference type="ARBA" id="ARBA00025005"/>
    </source>
</evidence>
<evidence type="ECO:0000256" key="8">
    <source>
        <dbReference type="ARBA" id="ARBA00022490"/>
    </source>
</evidence>
<keyword evidence="12" id="KW-0520">NAD</keyword>
<reference evidence="21 22" key="1">
    <citation type="submission" date="2018-10" db="EMBL/GenBank/DDBJ databases">
        <title>A high-quality apple genome assembly.</title>
        <authorList>
            <person name="Hu J."/>
        </authorList>
    </citation>
    <scope>NUCLEOTIDE SEQUENCE [LARGE SCALE GENOMIC DNA]</scope>
    <source>
        <strain evidence="22">cv. HFTH1</strain>
        <tissue evidence="21">Young leaf</tissue>
    </source>
</reference>
<dbReference type="Pfam" id="PF16363">
    <property type="entry name" value="GDP_Man_Dehyd"/>
    <property type="match status" value="1"/>
</dbReference>
<feature type="domain" description="NAD(P)-binding" evidence="20">
    <location>
        <begin position="861"/>
        <end position="1155"/>
    </location>
</feature>
<evidence type="ECO:0000256" key="17">
    <source>
        <dbReference type="SAM" id="MobiDB-lite"/>
    </source>
</evidence>
<dbReference type="GO" id="GO:0005737">
    <property type="term" value="C:cytoplasm"/>
    <property type="evidence" value="ECO:0007669"/>
    <property type="project" value="UniProtKB-SubCell"/>
</dbReference>
<dbReference type="EC" id="4.1.1.35" evidence="6"/>
<evidence type="ECO:0000256" key="13">
    <source>
        <dbReference type="ARBA" id="ARBA00023136"/>
    </source>
</evidence>
<keyword evidence="13 18" id="KW-0472">Membrane</keyword>
<comment type="similarity">
    <text evidence="5">Belongs to the NAD(P)-dependent epimerase/dehydratase family. UDP-glucuronic acid decarboxylase subfamily.</text>
</comment>
<sequence length="1196" mass="133374">MPTFLDHTNRARAMWLTCLASAFRTCLACTIVALTILYGPQSLRRQVAFPAFSYVTVLLIAPDATLGHTLCGFRLGLYATAQTIGPAMLSLWLIGPAQLSTSTTAVAVGLAAFVVALPEFTHLVTKRIALGQIVIMYVIAYINGGHTDVIMHPVHVAASTGIGVLACVLALLIPFPRLASREVKQNSELLAKNTSERLKIFVNAFCAEDSTSALASISQANFLASTATKLFQTIKSHQESMKWERVPLKLFSRRGYVNPGDRLQGLEIPFRGMEMALTCIPSFPVKVVNGELSKDALLRLVEHHMSLNLSTPFGSITVPESKAENVSFLQTLQNIPQIHQDLPPIFFLFCINLLQGKLLSRSKTVQEKFLVHQNGGATNSSKQNGLYFKIWSNLSTKVSSKRLMSAFKCSLSLGLAVFFGLIYSKDDGYWAGLPVAISFASTREATFKVSNVKVQGTVLGTVYGVLGWFLFQRFLSMRLLSLIPWFIFTNFLQRSRMYGQAGGISAVIGAVLVLGRTNFGPPSEFAIARITETFIGLSSSIIVHLILQPKRASALAKVQLSRTLGTLQECINSVSLQSGRANLEDNQKRLKMHTEELGQLIGEAEGEPNFWFLPFHSACYGKLLRSFSRMMDLLVLSAHAVGILEENSQTLEASWKEIVHTLECDLEHFKKMVGSLMTCFEEITLIKSIAVLDQKSNISPDPELGKSRTPNIFRACSSEMDKIMSSYLQHSEEVVDKIDAKSEELKSQMVLCLSGLGFCISSLIRETREIEEGIKELVQWENPSSHINLYEISCQLQLQALIFLYNSSDFLVYSEVFGLQRGSEKMANNSTNGEHQTTTKPPPLPSPLRFSKFFQSNMRILVTGGAGFIGSHLVDRLMENEKNEVIVVDNYFTGSKDNLKKWIGHPRFELIRHDVTETLLVEVDQIYHLACPASPIFYKYNPVKTIKTNVIGTLNMLGLAKRVGARILLTSTSEVYGDPLVHPQPESYWGNVNPIGVRSCYDEGKRVAETLMFDYHRQHGIEIRIARIFNTYGPRMNIDDGRVVSNFIAQALRDEPLTVQNPGTQTRSFCYVSDLVDGLIRLMEGEHTGPINLGNPGEFTMLELAETVKELINPEVEIKRVENTPDDPRQRKPDITKAKELLGWEPKIKLREGLPLMEEDFRLRLGSLKIAREPPQLEYKDGYHGIQKSPIKQMKN</sequence>
<keyword evidence="14" id="KW-0456">Lyase</keyword>
<feature type="transmembrane region" description="Helical" evidence="18">
    <location>
        <begin position="12"/>
        <end position="39"/>
    </location>
</feature>
<comment type="function">
    <text evidence="15">Catalyzes the NAD-dependent decarboxylation of UDP-glucuronic acid to UDP-xylose. Necessary for the biosynthesis of the core tetrasaccharide in glycosaminoglycan biosynthesis.</text>
</comment>
<dbReference type="GO" id="GO:0048040">
    <property type="term" value="F:UDP-glucuronate decarboxylase activity"/>
    <property type="evidence" value="ECO:0007669"/>
    <property type="project" value="UniProtKB-EC"/>
</dbReference>
<dbReference type="InterPro" id="IPR016040">
    <property type="entry name" value="NAD(P)-bd_dom"/>
</dbReference>
<comment type="cofactor">
    <cofactor evidence="1">
        <name>NAD(+)</name>
        <dbReference type="ChEBI" id="CHEBI:57540"/>
    </cofactor>
</comment>
<feature type="domain" description="Integral membrane bound transporter" evidence="19">
    <location>
        <begin position="415"/>
        <end position="543"/>
    </location>
</feature>
<dbReference type="SUPFAM" id="SSF51735">
    <property type="entry name" value="NAD(P)-binding Rossmann-fold domains"/>
    <property type="match status" value="1"/>
</dbReference>
<dbReference type="EMBL" id="RDQH01000329">
    <property type="protein sequence ID" value="RXI04417.1"/>
    <property type="molecule type" value="Genomic_DNA"/>
</dbReference>
<evidence type="ECO:0000256" key="7">
    <source>
        <dbReference type="ARBA" id="ARBA00022475"/>
    </source>
</evidence>
<feature type="transmembrane region" description="Helical" evidence="18">
    <location>
        <begin position="156"/>
        <end position="175"/>
    </location>
</feature>
<gene>
    <name evidence="21" type="ORF">DVH24_038691</name>
</gene>
<evidence type="ECO:0000313" key="21">
    <source>
        <dbReference type="EMBL" id="RXI04417.1"/>
    </source>
</evidence>
<name>A0A498KAP7_MALDO</name>
<evidence type="ECO:0000256" key="18">
    <source>
        <dbReference type="SAM" id="Phobius"/>
    </source>
</evidence>
<feature type="transmembrane region" description="Helical" evidence="18">
    <location>
        <begin position="403"/>
        <end position="423"/>
    </location>
</feature>
<dbReference type="AlphaFoldDB" id="A0A498KAP7"/>
<keyword evidence="7" id="KW-1003">Cell membrane</keyword>
<dbReference type="Pfam" id="PF13515">
    <property type="entry name" value="FUSC_2"/>
    <property type="match status" value="1"/>
</dbReference>
<dbReference type="FunFam" id="3.40.50.720:FF:000150">
    <property type="entry name" value="UDP-glucuronic acid decarboxylase 6"/>
    <property type="match status" value="1"/>
</dbReference>
<comment type="pathway">
    <text evidence="4">Nucleotide-sugar biosynthesis; UDP-alpha-D-xylose biosynthesis; UDP-alpha-D-xylose from UDP-alpha-D-glucuronate: step 1/1.</text>
</comment>
<evidence type="ECO:0000256" key="9">
    <source>
        <dbReference type="ARBA" id="ARBA00022692"/>
    </source>
</evidence>
<feature type="compositionally biased region" description="Polar residues" evidence="17">
    <location>
        <begin position="826"/>
        <end position="836"/>
    </location>
</feature>
<evidence type="ECO:0000256" key="14">
    <source>
        <dbReference type="ARBA" id="ARBA00023239"/>
    </source>
</evidence>
<evidence type="ECO:0000256" key="5">
    <source>
        <dbReference type="ARBA" id="ARBA00007505"/>
    </source>
</evidence>
<dbReference type="InterPro" id="IPR049453">
    <property type="entry name" value="Memb_transporter_dom"/>
</dbReference>
<feature type="transmembrane region" description="Helical" evidence="18">
    <location>
        <begin position="89"/>
        <end position="116"/>
    </location>
</feature>
<comment type="caution">
    <text evidence="21">The sequence shown here is derived from an EMBL/GenBank/DDBJ whole genome shotgun (WGS) entry which is preliminary data.</text>
</comment>
<evidence type="ECO:0000256" key="11">
    <source>
        <dbReference type="ARBA" id="ARBA00022989"/>
    </source>
</evidence>
<evidence type="ECO:0000259" key="20">
    <source>
        <dbReference type="Pfam" id="PF16363"/>
    </source>
</evidence>
<dbReference type="GO" id="GO:0005886">
    <property type="term" value="C:plasma membrane"/>
    <property type="evidence" value="ECO:0007669"/>
    <property type="project" value="UniProtKB-SubCell"/>
</dbReference>
<evidence type="ECO:0000256" key="1">
    <source>
        <dbReference type="ARBA" id="ARBA00001911"/>
    </source>
</evidence>
<keyword evidence="8" id="KW-0963">Cytoplasm</keyword>
<protein>
    <recommendedName>
        <fullName evidence="6">UDP-glucuronate decarboxylase</fullName>
        <ecNumber evidence="6">4.1.1.35</ecNumber>
    </recommendedName>
</protein>
<comment type="catalytic activity">
    <reaction evidence="16">
        <text>UDP-alpha-D-glucuronate + H(+) = UDP-alpha-D-xylose + CO2</text>
        <dbReference type="Rhea" id="RHEA:23916"/>
        <dbReference type="ChEBI" id="CHEBI:15378"/>
        <dbReference type="ChEBI" id="CHEBI:16526"/>
        <dbReference type="ChEBI" id="CHEBI:57632"/>
        <dbReference type="ChEBI" id="CHEBI:58052"/>
        <dbReference type="EC" id="4.1.1.35"/>
    </reaction>
</comment>
<dbReference type="InterPro" id="IPR036291">
    <property type="entry name" value="NAD(P)-bd_dom_sf"/>
</dbReference>
<dbReference type="STRING" id="3750.A0A498KAP7"/>
<evidence type="ECO:0000256" key="3">
    <source>
        <dbReference type="ARBA" id="ARBA00004651"/>
    </source>
</evidence>
<evidence type="ECO:0000256" key="2">
    <source>
        <dbReference type="ARBA" id="ARBA00004496"/>
    </source>
</evidence>
<feature type="transmembrane region" description="Helical" evidence="18">
    <location>
        <begin position="128"/>
        <end position="144"/>
    </location>
</feature>
<feature type="transmembrane region" description="Helical" evidence="18">
    <location>
        <begin position="497"/>
        <end position="514"/>
    </location>
</feature>
<keyword evidence="10" id="KW-0210">Decarboxylase</keyword>
<evidence type="ECO:0000256" key="4">
    <source>
        <dbReference type="ARBA" id="ARBA00005100"/>
    </source>
</evidence>
<dbReference type="CDD" id="cd05230">
    <property type="entry name" value="UGD_SDR_e"/>
    <property type="match status" value="1"/>
</dbReference>
<evidence type="ECO:0000256" key="6">
    <source>
        <dbReference type="ARBA" id="ARBA00012290"/>
    </source>
</evidence>
<accession>A0A498KAP7</accession>
<organism evidence="21 22">
    <name type="scientific">Malus domestica</name>
    <name type="common">Apple</name>
    <name type="synonym">Pyrus malus</name>
    <dbReference type="NCBI Taxonomy" id="3750"/>
    <lineage>
        <taxon>Eukaryota</taxon>
        <taxon>Viridiplantae</taxon>
        <taxon>Streptophyta</taxon>
        <taxon>Embryophyta</taxon>
        <taxon>Tracheophyta</taxon>
        <taxon>Spermatophyta</taxon>
        <taxon>Magnoliopsida</taxon>
        <taxon>eudicotyledons</taxon>
        <taxon>Gunneridae</taxon>
        <taxon>Pentapetalae</taxon>
        <taxon>rosids</taxon>
        <taxon>fabids</taxon>
        <taxon>Rosales</taxon>
        <taxon>Rosaceae</taxon>
        <taxon>Amygdaloideae</taxon>
        <taxon>Maleae</taxon>
        <taxon>Malus</taxon>
    </lineage>
</organism>
<dbReference type="Gene3D" id="3.40.50.720">
    <property type="entry name" value="NAD(P)-binding Rossmann-like Domain"/>
    <property type="match status" value="1"/>
</dbReference>
<evidence type="ECO:0000256" key="16">
    <source>
        <dbReference type="ARBA" id="ARBA00051601"/>
    </source>
</evidence>
<dbReference type="Proteomes" id="UP000290289">
    <property type="component" value="Chromosome 3"/>
</dbReference>